<evidence type="ECO:0000256" key="2">
    <source>
        <dbReference type="ARBA" id="ARBA00024195"/>
    </source>
</evidence>
<dbReference type="InterPro" id="IPR043504">
    <property type="entry name" value="Peptidase_S1_PA_chymotrypsin"/>
</dbReference>
<dbReference type="EMBL" id="JAVRJZ010000006">
    <property type="protein sequence ID" value="KAK2721563.1"/>
    <property type="molecule type" value="Genomic_DNA"/>
</dbReference>
<dbReference type="InterPro" id="IPR001254">
    <property type="entry name" value="Trypsin_dom"/>
</dbReference>
<dbReference type="GO" id="GO:0004252">
    <property type="term" value="F:serine-type endopeptidase activity"/>
    <property type="evidence" value="ECO:0007669"/>
    <property type="project" value="InterPro"/>
</dbReference>
<evidence type="ECO:0000313" key="4">
    <source>
        <dbReference type="EMBL" id="KAK2721563.1"/>
    </source>
</evidence>
<evidence type="ECO:0000313" key="5">
    <source>
        <dbReference type="Proteomes" id="UP001187531"/>
    </source>
</evidence>
<reference evidence="4" key="1">
    <citation type="submission" date="2023-07" db="EMBL/GenBank/DDBJ databases">
        <title>Chromosome-level genome assembly of Artemia franciscana.</title>
        <authorList>
            <person name="Jo E."/>
        </authorList>
    </citation>
    <scope>NUCLEOTIDE SEQUENCE</scope>
    <source>
        <tissue evidence="4">Whole body</tissue>
    </source>
</reference>
<dbReference type="PRINTS" id="PR00722">
    <property type="entry name" value="CHYMOTRYPSIN"/>
</dbReference>
<dbReference type="Pfam" id="PF00089">
    <property type="entry name" value="Trypsin"/>
    <property type="match status" value="1"/>
</dbReference>
<dbReference type="PANTHER" id="PTHR24252:SF7">
    <property type="entry name" value="HYALIN"/>
    <property type="match status" value="1"/>
</dbReference>
<comment type="similarity">
    <text evidence="2">Belongs to the peptidase S1 family. CLIP subfamily.</text>
</comment>
<dbReference type="Proteomes" id="UP001187531">
    <property type="component" value="Unassembled WGS sequence"/>
</dbReference>
<dbReference type="SUPFAM" id="SSF50494">
    <property type="entry name" value="Trypsin-like serine proteases"/>
    <property type="match status" value="1"/>
</dbReference>
<evidence type="ECO:0000256" key="1">
    <source>
        <dbReference type="ARBA" id="ARBA00023157"/>
    </source>
</evidence>
<sequence length="300" mass="32364">MANSEVLSKTILSDSSNCFSPMCKKDSREDTKLNMFPNIVICFYLFCITGSEGFSELSIGYSRFGKIVNPQASVQPGDFPSLVSIQQFGSFGWTHVCGGVIYNSLHILTAASCVKGVPLANITVTAGEHQLSTTDSNEQRRSVLSSSIHWLYNAKTKENDIALLKVDLSFALNNYVAVVNLPQLDEETNEGLEATLVGWGTSSFTDTLLSDVPQKTQLPILSDATCRQAYSSSEIVDSMICAGGDSSGFCQGDTGGPLYIGSSQKLVGIVSWSAGCAYPGYPGVYTEVSQYVQWLENNSK</sequence>
<dbReference type="PANTHER" id="PTHR24252">
    <property type="entry name" value="ACROSIN-RELATED"/>
    <property type="match status" value="1"/>
</dbReference>
<dbReference type="SMART" id="SM00020">
    <property type="entry name" value="Tryp_SPc"/>
    <property type="match status" value="1"/>
</dbReference>
<proteinExistence type="inferred from homology"/>
<feature type="domain" description="Peptidase S1" evidence="3">
    <location>
        <begin position="67"/>
        <end position="300"/>
    </location>
</feature>
<dbReference type="PROSITE" id="PS50240">
    <property type="entry name" value="TRYPSIN_DOM"/>
    <property type="match status" value="1"/>
</dbReference>
<evidence type="ECO:0000259" key="3">
    <source>
        <dbReference type="PROSITE" id="PS50240"/>
    </source>
</evidence>
<keyword evidence="1" id="KW-1015">Disulfide bond</keyword>
<keyword evidence="5" id="KW-1185">Reference proteome</keyword>
<gene>
    <name evidence="4" type="ORF">QYM36_003753</name>
</gene>
<dbReference type="Gene3D" id="2.40.10.10">
    <property type="entry name" value="Trypsin-like serine proteases"/>
    <property type="match status" value="1"/>
</dbReference>
<protein>
    <recommendedName>
        <fullName evidence="3">Peptidase S1 domain-containing protein</fullName>
    </recommendedName>
</protein>
<dbReference type="InterPro" id="IPR009003">
    <property type="entry name" value="Peptidase_S1_PA"/>
</dbReference>
<dbReference type="FunFam" id="2.40.10.10:FF:000068">
    <property type="entry name" value="transmembrane protease serine 2"/>
    <property type="match status" value="1"/>
</dbReference>
<comment type="caution">
    <text evidence="4">The sequence shown here is derived from an EMBL/GenBank/DDBJ whole genome shotgun (WGS) entry which is preliminary data.</text>
</comment>
<dbReference type="GO" id="GO:0006508">
    <property type="term" value="P:proteolysis"/>
    <property type="evidence" value="ECO:0007669"/>
    <property type="project" value="InterPro"/>
</dbReference>
<accession>A0AA88I5E6</accession>
<dbReference type="InterPro" id="IPR001314">
    <property type="entry name" value="Peptidase_S1A"/>
</dbReference>
<organism evidence="4 5">
    <name type="scientific">Artemia franciscana</name>
    <name type="common">Brine shrimp</name>
    <name type="synonym">Artemia sanfranciscana</name>
    <dbReference type="NCBI Taxonomy" id="6661"/>
    <lineage>
        <taxon>Eukaryota</taxon>
        <taxon>Metazoa</taxon>
        <taxon>Ecdysozoa</taxon>
        <taxon>Arthropoda</taxon>
        <taxon>Crustacea</taxon>
        <taxon>Branchiopoda</taxon>
        <taxon>Anostraca</taxon>
        <taxon>Artemiidae</taxon>
        <taxon>Artemia</taxon>
    </lineage>
</organism>
<name>A0AA88I5E6_ARTSF</name>
<dbReference type="AlphaFoldDB" id="A0AA88I5E6"/>
<dbReference type="CDD" id="cd00190">
    <property type="entry name" value="Tryp_SPc"/>
    <property type="match status" value="1"/>
</dbReference>
<dbReference type="FunFam" id="2.40.10.10:FF:000002">
    <property type="entry name" value="Transmembrane protease serine"/>
    <property type="match status" value="1"/>
</dbReference>